<name>A0ABR7R096_9GAMM</name>
<dbReference type="SUPFAM" id="SSF55821">
    <property type="entry name" value="YrdC/RibB"/>
    <property type="match status" value="1"/>
</dbReference>
<evidence type="ECO:0000256" key="2">
    <source>
        <dbReference type="ARBA" id="ARBA00022490"/>
    </source>
</evidence>
<keyword evidence="2 9" id="KW-0963">Cytoplasm</keyword>
<proteinExistence type="inferred from homology"/>
<evidence type="ECO:0000256" key="3">
    <source>
        <dbReference type="ARBA" id="ARBA00022679"/>
    </source>
</evidence>
<evidence type="ECO:0000256" key="4">
    <source>
        <dbReference type="ARBA" id="ARBA00022694"/>
    </source>
</evidence>
<organism evidence="11 12">
    <name type="scientific">Frischella japonica</name>
    <dbReference type="NCBI Taxonomy" id="2741544"/>
    <lineage>
        <taxon>Bacteria</taxon>
        <taxon>Pseudomonadati</taxon>
        <taxon>Pseudomonadota</taxon>
        <taxon>Gammaproteobacteria</taxon>
        <taxon>Orbales</taxon>
        <taxon>Orbaceae</taxon>
        <taxon>Frischella</taxon>
    </lineage>
</organism>
<evidence type="ECO:0000313" key="12">
    <source>
        <dbReference type="Proteomes" id="UP000651208"/>
    </source>
</evidence>
<evidence type="ECO:0000256" key="7">
    <source>
        <dbReference type="ARBA" id="ARBA00022840"/>
    </source>
</evidence>
<comment type="caution">
    <text evidence="11">The sequence shown here is derived from an EMBL/GenBank/DDBJ whole genome shotgun (WGS) entry which is preliminary data.</text>
</comment>
<evidence type="ECO:0000256" key="8">
    <source>
        <dbReference type="ARBA" id="ARBA00048366"/>
    </source>
</evidence>
<feature type="domain" description="YrdC-like" evidence="10">
    <location>
        <begin position="3"/>
        <end position="186"/>
    </location>
</feature>
<keyword evidence="5 9" id="KW-0548">Nucleotidyltransferase</keyword>
<dbReference type="Pfam" id="PF01300">
    <property type="entry name" value="Sua5_yciO_yrdC"/>
    <property type="match status" value="1"/>
</dbReference>
<dbReference type="EMBL" id="JABURY010000021">
    <property type="protein sequence ID" value="MBC9131892.1"/>
    <property type="molecule type" value="Genomic_DNA"/>
</dbReference>
<evidence type="ECO:0000256" key="1">
    <source>
        <dbReference type="ARBA" id="ARBA00004496"/>
    </source>
</evidence>
<keyword evidence="7 9" id="KW-0067">ATP-binding</keyword>
<dbReference type="Proteomes" id="UP000651208">
    <property type="component" value="Unassembled WGS sequence"/>
</dbReference>
<dbReference type="PANTHER" id="PTHR17490:SF18">
    <property type="entry name" value="THREONYLCARBAMOYL-AMP SYNTHASE"/>
    <property type="match status" value="1"/>
</dbReference>
<keyword evidence="12" id="KW-1185">Reference proteome</keyword>
<accession>A0ABR7R096</accession>
<keyword evidence="6 9" id="KW-0547">Nucleotide-binding</keyword>
<dbReference type="InterPro" id="IPR017945">
    <property type="entry name" value="DHBP_synth_RibB-like_a/b_dom"/>
</dbReference>
<gene>
    <name evidence="9" type="primary">tsaC</name>
    <name evidence="11" type="ORF">FcAc13_11335</name>
</gene>
<dbReference type="InterPro" id="IPR050156">
    <property type="entry name" value="TC-AMP_synthase_SUA5"/>
</dbReference>
<reference evidence="11 12" key="1">
    <citation type="submission" date="2020-06" db="EMBL/GenBank/DDBJ databases">
        <title>Frischella cerana isolated from Apis cerana gut homogenate.</title>
        <authorList>
            <person name="Wolter L.A."/>
            <person name="Suenami S."/>
            <person name="Miyazaki R."/>
        </authorList>
    </citation>
    <scope>NUCLEOTIDE SEQUENCE [LARGE SCALE GENOMIC DNA]</scope>
    <source>
        <strain evidence="11 12">Ac13</strain>
    </source>
</reference>
<dbReference type="InterPro" id="IPR006070">
    <property type="entry name" value="Sua5-like_dom"/>
</dbReference>
<evidence type="ECO:0000313" key="11">
    <source>
        <dbReference type="EMBL" id="MBC9131892.1"/>
    </source>
</evidence>
<comment type="similarity">
    <text evidence="9">Belongs to the SUA5 family. TsaC subfamily.</text>
</comment>
<evidence type="ECO:0000256" key="9">
    <source>
        <dbReference type="HAMAP-Rule" id="MF_01852"/>
    </source>
</evidence>
<evidence type="ECO:0000259" key="10">
    <source>
        <dbReference type="PROSITE" id="PS51163"/>
    </source>
</evidence>
<dbReference type="EC" id="2.7.7.87" evidence="9"/>
<comment type="function">
    <text evidence="9">Required for the formation of a threonylcarbamoyl group on adenosine at position 37 (t(6)A37) in tRNAs that read codons beginning with adenine. Catalyzes the conversion of L-threonine, HCO(3)(-)/CO(2) and ATP to give threonylcarbamoyl-AMP (TC-AMP) as the acyladenylate intermediate, with the release of diphosphate.</text>
</comment>
<dbReference type="InterPro" id="IPR023535">
    <property type="entry name" value="TC-AMP_synthase"/>
</dbReference>
<dbReference type="PROSITE" id="PS51163">
    <property type="entry name" value="YRDC"/>
    <property type="match status" value="1"/>
</dbReference>
<dbReference type="Gene3D" id="3.90.870.10">
    <property type="entry name" value="DHBP synthase"/>
    <property type="match status" value="1"/>
</dbReference>
<evidence type="ECO:0000256" key="5">
    <source>
        <dbReference type="ARBA" id="ARBA00022695"/>
    </source>
</evidence>
<keyword evidence="4 9" id="KW-0819">tRNA processing</keyword>
<dbReference type="PANTHER" id="PTHR17490">
    <property type="entry name" value="SUA5"/>
    <property type="match status" value="1"/>
</dbReference>
<sequence>MTALTLTESCQRLITGEVIAYPTEAVFGLGCDPDNQSAILKLLSLKQRSPEKGLILIGANLAQLKPYFDKTLLTKQQLQLINQPSDQAITWLVPKNSDTPPWLTGQFDSIAIRICHHPLAHQLCLAFAKPIVSTSANLSGYLPCRTLTEVETQFGCSFPVLNGETGHRCNPSQIRDIFTGDIIRQG</sequence>
<comment type="subcellular location">
    <subcellularLocation>
        <location evidence="1 9">Cytoplasm</location>
    </subcellularLocation>
</comment>
<dbReference type="RefSeq" id="WP_187756330.1">
    <property type="nucleotide sequence ID" value="NZ_JABURY010000021.1"/>
</dbReference>
<comment type="catalytic activity">
    <reaction evidence="8 9">
        <text>L-threonine + hydrogencarbonate + ATP = L-threonylcarbamoyladenylate + diphosphate + H2O</text>
        <dbReference type="Rhea" id="RHEA:36407"/>
        <dbReference type="ChEBI" id="CHEBI:15377"/>
        <dbReference type="ChEBI" id="CHEBI:17544"/>
        <dbReference type="ChEBI" id="CHEBI:30616"/>
        <dbReference type="ChEBI" id="CHEBI:33019"/>
        <dbReference type="ChEBI" id="CHEBI:57926"/>
        <dbReference type="ChEBI" id="CHEBI:73682"/>
        <dbReference type="EC" id="2.7.7.87"/>
    </reaction>
</comment>
<keyword evidence="3 9" id="KW-0808">Transferase</keyword>
<evidence type="ECO:0000256" key="6">
    <source>
        <dbReference type="ARBA" id="ARBA00022741"/>
    </source>
</evidence>
<dbReference type="HAMAP" id="MF_01852">
    <property type="entry name" value="TsaC"/>
    <property type="match status" value="1"/>
</dbReference>
<protein>
    <recommendedName>
        <fullName evidence="9">Threonylcarbamoyl-AMP synthase</fullName>
        <shortName evidence="9">TC-AMP synthase</shortName>
        <ecNumber evidence="9">2.7.7.87</ecNumber>
    </recommendedName>
    <alternativeName>
        <fullName evidence="9">L-threonylcarbamoyladenylate synthase</fullName>
    </alternativeName>
    <alternativeName>
        <fullName evidence="9">t(6)A37 threonylcarbamoyladenosine biosynthesis protein TsaC</fullName>
    </alternativeName>
    <alternativeName>
        <fullName evidence="9">tRNA threonylcarbamoyladenosine biosynthesis protein TsaC</fullName>
    </alternativeName>
</protein>